<dbReference type="RefSeq" id="WP_253881492.1">
    <property type="nucleotide sequence ID" value="NZ_BHVP01000155.1"/>
</dbReference>
<comment type="caution">
    <text evidence="2">The sequence shown here is derived from an EMBL/GenBank/DDBJ whole genome shotgun (WGS) entry which is preliminary data.</text>
</comment>
<gene>
    <name evidence="2" type="ORF">MiTe_04440</name>
</gene>
<dbReference type="EMBL" id="BHVP01000155">
    <property type="protein sequence ID" value="GCA77584.1"/>
    <property type="molecule type" value="Genomic_DNA"/>
</dbReference>
<proteinExistence type="predicted"/>
<protein>
    <recommendedName>
        <fullName evidence="1">PIN domain-containing protein</fullName>
    </recommendedName>
</protein>
<dbReference type="SUPFAM" id="SSF88723">
    <property type="entry name" value="PIN domain-like"/>
    <property type="match status" value="1"/>
</dbReference>
<accession>A0A5A5RLW8</accession>
<feature type="domain" description="PIN" evidence="1">
    <location>
        <begin position="3"/>
        <end position="50"/>
    </location>
</feature>
<evidence type="ECO:0000313" key="2">
    <source>
        <dbReference type="EMBL" id="GCA77584.1"/>
    </source>
</evidence>
<name>A0A5A5RLW8_MICAE</name>
<reference evidence="2 3" key="1">
    <citation type="submission" date="2018-09" db="EMBL/GenBank/DDBJ databases">
        <title>Evolutionary history of phycoerythrin pigmentation in the water bloom-forming cyanobacterium Microcystis aeruginosa.</title>
        <authorList>
            <person name="Tanabe Y."/>
            <person name="Tanabe Y."/>
            <person name="Yamaguchi H."/>
        </authorList>
    </citation>
    <scope>NUCLEOTIDE SEQUENCE [LARGE SCALE GENOMIC DNA]</scope>
    <source>
        <strain evidence="2 3">NIES-2520</strain>
    </source>
</reference>
<organism evidence="2 3">
    <name type="scientific">Microcystis aeruginosa NIES-2520</name>
    <dbReference type="NCBI Taxonomy" id="2303982"/>
    <lineage>
        <taxon>Bacteria</taxon>
        <taxon>Bacillati</taxon>
        <taxon>Cyanobacteriota</taxon>
        <taxon>Cyanophyceae</taxon>
        <taxon>Oscillatoriophycideae</taxon>
        <taxon>Chroococcales</taxon>
        <taxon>Microcystaceae</taxon>
        <taxon>Microcystis</taxon>
    </lineage>
</organism>
<evidence type="ECO:0000313" key="3">
    <source>
        <dbReference type="Proteomes" id="UP000324917"/>
    </source>
</evidence>
<dbReference type="InterPro" id="IPR002716">
    <property type="entry name" value="PIN_dom"/>
</dbReference>
<dbReference type="Gene3D" id="3.40.50.1010">
    <property type="entry name" value="5'-nuclease"/>
    <property type="match status" value="1"/>
</dbReference>
<dbReference type="Pfam" id="PF01850">
    <property type="entry name" value="PIN"/>
    <property type="match status" value="1"/>
</dbReference>
<sequence length="55" mass="6309">MNIILDACAVIAFVRNETGADLVRETITNQNNNKMIHVVNLCEVYYNFYRDIGES</sequence>
<dbReference type="InterPro" id="IPR029060">
    <property type="entry name" value="PIN-like_dom_sf"/>
</dbReference>
<dbReference type="Proteomes" id="UP000324917">
    <property type="component" value="Unassembled WGS sequence"/>
</dbReference>
<dbReference type="AlphaFoldDB" id="A0A5A5RLW8"/>
<evidence type="ECO:0000259" key="1">
    <source>
        <dbReference type="Pfam" id="PF01850"/>
    </source>
</evidence>